<dbReference type="RefSeq" id="WP_102951851.1">
    <property type="nucleotide sequence ID" value="NZ_CP024847.1"/>
</dbReference>
<protein>
    <submittedName>
        <fullName evidence="6">8-oxoguanine deaminase</fullName>
    </submittedName>
</protein>
<dbReference type="EMBL" id="CP024847">
    <property type="protein sequence ID" value="AUR52562.1"/>
    <property type="molecule type" value="Genomic_DNA"/>
</dbReference>
<dbReference type="Proteomes" id="UP000236655">
    <property type="component" value="Chromosome"/>
</dbReference>
<dbReference type="InterPro" id="IPR050287">
    <property type="entry name" value="MTA/SAH_deaminase"/>
</dbReference>
<dbReference type="FunFam" id="3.20.20.140:FF:000014">
    <property type="entry name" value="5-methylthioadenosine/S-adenosylhomocysteine deaminase"/>
    <property type="match status" value="1"/>
</dbReference>
<evidence type="ECO:0000256" key="2">
    <source>
        <dbReference type="ARBA" id="ARBA00022723"/>
    </source>
</evidence>
<dbReference type="Gene3D" id="3.20.20.140">
    <property type="entry name" value="Metal-dependent hydrolases"/>
    <property type="match status" value="1"/>
</dbReference>
<reference evidence="7" key="1">
    <citation type="submission" date="2017-11" db="EMBL/GenBank/DDBJ databases">
        <authorList>
            <person name="Chan K.G."/>
            <person name="Lee L.S."/>
        </authorList>
    </citation>
    <scope>NUCLEOTIDE SEQUENCE [LARGE SCALE GENOMIC DNA]</scope>
    <source>
        <strain evidence="7">DSM 100970</strain>
    </source>
</reference>
<dbReference type="Pfam" id="PF01979">
    <property type="entry name" value="Amidohydro_1"/>
    <property type="match status" value="1"/>
</dbReference>
<dbReference type="GO" id="GO:0046872">
    <property type="term" value="F:metal ion binding"/>
    <property type="evidence" value="ECO:0007669"/>
    <property type="project" value="UniProtKB-KW"/>
</dbReference>
<evidence type="ECO:0000256" key="3">
    <source>
        <dbReference type="ARBA" id="ARBA00022801"/>
    </source>
</evidence>
<accession>A0A2I7N7Z9</accession>
<evidence type="ECO:0000256" key="4">
    <source>
        <dbReference type="ARBA" id="ARBA00022833"/>
    </source>
</evidence>
<dbReference type="InterPro" id="IPR032466">
    <property type="entry name" value="Metal_Hydrolase"/>
</dbReference>
<dbReference type="PANTHER" id="PTHR43794">
    <property type="entry name" value="AMINOHYDROLASE SSNA-RELATED"/>
    <property type="match status" value="1"/>
</dbReference>
<dbReference type="GO" id="GO:0016814">
    <property type="term" value="F:hydrolase activity, acting on carbon-nitrogen (but not peptide) bonds, in cyclic amidines"/>
    <property type="evidence" value="ECO:0007669"/>
    <property type="project" value="UniProtKB-ARBA"/>
</dbReference>
<organism evidence="6 7">
    <name type="scientific">Aquella oligotrophica</name>
    <dbReference type="NCBI Taxonomy" id="2067065"/>
    <lineage>
        <taxon>Bacteria</taxon>
        <taxon>Pseudomonadati</taxon>
        <taxon>Pseudomonadota</taxon>
        <taxon>Betaproteobacteria</taxon>
        <taxon>Neisseriales</taxon>
        <taxon>Neisseriaceae</taxon>
        <taxon>Aquella</taxon>
    </lineage>
</organism>
<dbReference type="CDD" id="cd01298">
    <property type="entry name" value="ATZ_TRZ_like"/>
    <property type="match status" value="1"/>
</dbReference>
<dbReference type="SUPFAM" id="SSF51556">
    <property type="entry name" value="Metallo-dependent hydrolases"/>
    <property type="match status" value="1"/>
</dbReference>
<evidence type="ECO:0000313" key="6">
    <source>
        <dbReference type="EMBL" id="AUR52562.1"/>
    </source>
</evidence>
<evidence type="ECO:0000256" key="1">
    <source>
        <dbReference type="ARBA" id="ARBA00006745"/>
    </source>
</evidence>
<evidence type="ECO:0000259" key="5">
    <source>
        <dbReference type="Pfam" id="PF01979"/>
    </source>
</evidence>
<keyword evidence="3" id="KW-0378">Hydrolase</keyword>
<dbReference type="OrthoDB" id="9807210at2"/>
<dbReference type="AlphaFoldDB" id="A0A2I7N7Z9"/>
<gene>
    <name evidence="6" type="ORF">CUN60_09710</name>
</gene>
<evidence type="ECO:0000313" key="7">
    <source>
        <dbReference type="Proteomes" id="UP000236655"/>
    </source>
</evidence>
<dbReference type="KEGG" id="nba:CUN60_09710"/>
<dbReference type="PANTHER" id="PTHR43794:SF11">
    <property type="entry name" value="AMIDOHYDROLASE-RELATED DOMAIN-CONTAINING PROTEIN"/>
    <property type="match status" value="1"/>
</dbReference>
<dbReference type="InterPro" id="IPR011059">
    <property type="entry name" value="Metal-dep_hydrolase_composite"/>
</dbReference>
<dbReference type="Gene3D" id="2.30.40.10">
    <property type="entry name" value="Urease, subunit C, domain 1"/>
    <property type="match status" value="1"/>
</dbReference>
<dbReference type="InterPro" id="IPR006680">
    <property type="entry name" value="Amidohydro-rel"/>
</dbReference>
<dbReference type="NCBIfam" id="NF006055">
    <property type="entry name" value="PRK08203.1"/>
    <property type="match status" value="1"/>
</dbReference>
<proteinExistence type="inferred from homology"/>
<feature type="domain" description="Amidohydrolase-related" evidence="5">
    <location>
        <begin position="51"/>
        <end position="421"/>
    </location>
</feature>
<dbReference type="GO" id="GO:0019239">
    <property type="term" value="F:deaminase activity"/>
    <property type="evidence" value="ECO:0007669"/>
    <property type="project" value="UniProtKB-ARBA"/>
</dbReference>
<sequence>MKTWIKNPKAILADNAANGLVIENDKIIELVAKGATPSVTIDKTIDASEHVVIPGLVSTHHHYYQTLTRAFHDSLDKELFAWLTTLYGVWSGLTPELLYTASKTAMAELLLSGCTTSADHHYVFPKGLENGTDVQVMAAREMGMRSMITRGSMNLSQKDGGLPPDCVVQSEDDILADCERVINKYHETHDGSMIQIGLAPCSPFSVTKSIMEKTAVLSEKYNVRMHTHLSETEDENKFCEKMFGCRPIDYLEQVGWLNDRTWLAHAIHYTDIELARLGKAGVGMSHCPSSNMILSSGVFRSVVAEKAGCKVSIAVDGSASNDHSNMMLELRQAFLLQRLHNSSQISHKDILRWGTLGGAQALGRSDIGELKVGKQADIAMFKLDDIQFWGADDPLAALIICGATKADMVYVAGKIKVESGMLVGIDMSQLRQEQRKAQLELIKR</sequence>
<keyword evidence="7" id="KW-1185">Reference proteome</keyword>
<comment type="similarity">
    <text evidence="1">Belongs to the metallo-dependent hydrolases superfamily. ATZ/TRZ family.</text>
</comment>
<keyword evidence="4" id="KW-0862">Zinc</keyword>
<name>A0A2I7N7Z9_9NEIS</name>
<dbReference type="SUPFAM" id="SSF51338">
    <property type="entry name" value="Composite domain of metallo-dependent hydrolases"/>
    <property type="match status" value="2"/>
</dbReference>
<keyword evidence="2" id="KW-0479">Metal-binding</keyword>